<gene>
    <name evidence="1" type="ORF">ATO7_06525</name>
</gene>
<dbReference type="InterPro" id="IPR008551">
    <property type="entry name" value="TANGO2"/>
</dbReference>
<organism evidence="1 2">
    <name type="scientific">Oceanococcus atlanticus</name>
    <dbReference type="NCBI Taxonomy" id="1317117"/>
    <lineage>
        <taxon>Bacteria</taxon>
        <taxon>Pseudomonadati</taxon>
        <taxon>Pseudomonadota</taxon>
        <taxon>Gammaproteobacteria</taxon>
        <taxon>Chromatiales</taxon>
        <taxon>Oceanococcaceae</taxon>
        <taxon>Oceanococcus</taxon>
    </lineage>
</organism>
<dbReference type="OrthoDB" id="4380123at2"/>
<accession>A0A1Y1SIN2</accession>
<proteinExistence type="predicted"/>
<dbReference type="Proteomes" id="UP000192342">
    <property type="component" value="Unassembled WGS sequence"/>
</dbReference>
<evidence type="ECO:0008006" key="3">
    <source>
        <dbReference type="Google" id="ProtNLM"/>
    </source>
</evidence>
<keyword evidence="2" id="KW-1185">Reference proteome</keyword>
<dbReference type="PANTHER" id="PTHR17985">
    <property type="entry name" value="SER/THR-RICH PROTEIN T10 IN DGCR REGION"/>
    <property type="match status" value="1"/>
</dbReference>
<dbReference type="RefSeq" id="WP_083560692.1">
    <property type="nucleotide sequence ID" value="NZ_AQQV01000001.1"/>
</dbReference>
<evidence type="ECO:0000313" key="2">
    <source>
        <dbReference type="Proteomes" id="UP000192342"/>
    </source>
</evidence>
<sequence length="256" mass="28299">MCLIALQWNPQAEWPLVVVANRDEQHARPTRELGIWPDAPDILAGRDLQAGGTWMGVNRYGGFAALTNYREPAADKGLRSRGELVANYLKKPPPDDLNAYAAQLPLAAYAGFNLLLGDRKRLIYLSNRDPSTPKPVAPGTHGLSNALLDTPWPKLQGVRDGLACVQEAAEQPPDELLALMQRREPYPDATLPDTGVGLVFERFLSPPFICTPAYGTRNSTWLRLGQSRVDMFERRFDPAGQIAGESRESLSLERPD</sequence>
<dbReference type="PANTHER" id="PTHR17985:SF8">
    <property type="entry name" value="TRANSPORT AND GOLGI ORGANIZATION PROTEIN 2 HOMOLOG"/>
    <property type="match status" value="1"/>
</dbReference>
<evidence type="ECO:0000313" key="1">
    <source>
        <dbReference type="EMBL" id="ORE89514.1"/>
    </source>
</evidence>
<dbReference type="AlphaFoldDB" id="A0A1Y1SIN2"/>
<dbReference type="EMBL" id="AQQV01000001">
    <property type="protein sequence ID" value="ORE89514.1"/>
    <property type="molecule type" value="Genomic_DNA"/>
</dbReference>
<reference evidence="1 2" key="1">
    <citation type="submission" date="2013-04" db="EMBL/GenBank/DDBJ databases">
        <title>Oceanococcus atlanticus 22II-S10r2 Genome Sequencing.</title>
        <authorList>
            <person name="Lai Q."/>
            <person name="Li G."/>
            <person name="Shao Z."/>
        </authorList>
    </citation>
    <scope>NUCLEOTIDE SEQUENCE [LARGE SCALE GENOMIC DNA]</scope>
    <source>
        <strain evidence="1 2">22II-S10r2</strain>
    </source>
</reference>
<comment type="caution">
    <text evidence="1">The sequence shown here is derived from an EMBL/GenBank/DDBJ whole genome shotgun (WGS) entry which is preliminary data.</text>
</comment>
<protein>
    <recommendedName>
        <fullName evidence="3">NRDE family protein</fullName>
    </recommendedName>
</protein>
<name>A0A1Y1SIN2_9GAMM</name>
<dbReference type="Pfam" id="PF05742">
    <property type="entry name" value="TANGO2"/>
    <property type="match status" value="1"/>
</dbReference>